<gene>
    <name evidence="1" type="ORF">N479_12930</name>
</gene>
<dbReference type="AlphaFoldDB" id="A0A0F6AC14"/>
<dbReference type="Pfam" id="PF11528">
    <property type="entry name" value="DUF3224"/>
    <property type="match status" value="1"/>
</dbReference>
<dbReference type="Gene3D" id="2.40.350.10">
    <property type="entry name" value="SO1590-like"/>
    <property type="match status" value="1"/>
</dbReference>
<dbReference type="PATRIC" id="fig|1129367.4.peg.2380"/>
<sequence>MKLTGLFQVHDWQESVITLLNEDTKLSNATVLQTYEGDLKGTSTVYYQLYYDRKGNAVFNGLEVFQHADNDENTLVIRHKGQFENGIASSTFTIIDCEYNPEMIGKTGSFESIEGQKSAYSIE</sequence>
<dbReference type="InterPro" id="IPR021607">
    <property type="entry name" value="DUF3224"/>
</dbReference>
<accession>A0A0F6AC14</accession>
<dbReference type="RefSeq" id="WP_046356024.1">
    <property type="nucleotide sequence ID" value="NZ_AUXW01000142.1"/>
</dbReference>
<proteinExistence type="predicted"/>
<dbReference type="EMBL" id="AUXW01000142">
    <property type="protein sequence ID" value="KKE83725.1"/>
    <property type="molecule type" value="Genomic_DNA"/>
</dbReference>
<reference evidence="1 2" key="1">
    <citation type="journal article" date="2015" name="BMC Genomics">
        <title>Genome mining reveals unlocked bioactive potential of marine Gram-negative bacteria.</title>
        <authorList>
            <person name="Machado H."/>
            <person name="Sonnenschein E.C."/>
            <person name="Melchiorsen J."/>
            <person name="Gram L."/>
        </authorList>
    </citation>
    <scope>NUCLEOTIDE SEQUENCE [LARGE SCALE GENOMIC DNA]</scope>
    <source>
        <strain evidence="1 2">S4054</strain>
    </source>
</reference>
<evidence type="ECO:0008006" key="3">
    <source>
        <dbReference type="Google" id="ProtNLM"/>
    </source>
</evidence>
<organism evidence="1 2">
    <name type="scientific">Pseudoalteromonas luteoviolacea S4054</name>
    <dbReference type="NCBI Taxonomy" id="1129367"/>
    <lineage>
        <taxon>Bacteria</taxon>
        <taxon>Pseudomonadati</taxon>
        <taxon>Pseudomonadota</taxon>
        <taxon>Gammaproteobacteria</taxon>
        <taxon>Alteromonadales</taxon>
        <taxon>Pseudoalteromonadaceae</taxon>
        <taxon>Pseudoalteromonas</taxon>
    </lineage>
</organism>
<comment type="caution">
    <text evidence="1">The sequence shown here is derived from an EMBL/GenBank/DDBJ whole genome shotgun (WGS) entry which is preliminary data.</text>
</comment>
<dbReference type="SUPFAM" id="SSF159238">
    <property type="entry name" value="SO1590-like"/>
    <property type="match status" value="1"/>
</dbReference>
<dbReference type="Proteomes" id="UP000033434">
    <property type="component" value="Unassembled WGS sequence"/>
</dbReference>
<protein>
    <recommendedName>
        <fullName evidence="3">DUF3224 domain-containing protein</fullName>
    </recommendedName>
</protein>
<dbReference type="InterPro" id="IPR023159">
    <property type="entry name" value="SO1590-like_sf"/>
</dbReference>
<evidence type="ECO:0000313" key="2">
    <source>
        <dbReference type="Proteomes" id="UP000033434"/>
    </source>
</evidence>
<evidence type="ECO:0000313" key="1">
    <source>
        <dbReference type="EMBL" id="KKE83725.1"/>
    </source>
</evidence>
<name>A0A0F6AC14_9GAMM</name>